<dbReference type="Gene3D" id="3.40.50.410">
    <property type="entry name" value="von Willebrand factor, type A domain"/>
    <property type="match status" value="1"/>
</dbReference>
<evidence type="ECO:0000313" key="5">
    <source>
        <dbReference type="Proteomes" id="UP000030651"/>
    </source>
</evidence>
<protein>
    <recommendedName>
        <fullName evidence="6">VIT domain-containing protein</fullName>
    </recommendedName>
</protein>
<dbReference type="Pfam" id="PF13768">
    <property type="entry name" value="VWA_3"/>
    <property type="match status" value="1"/>
</dbReference>
<dbReference type="HOGENOM" id="CLU_003826_2_0_1"/>
<dbReference type="RefSeq" id="XP_007833451.1">
    <property type="nucleotide sequence ID" value="XM_007835260.1"/>
</dbReference>
<dbReference type="InParanoid" id="W3X8E2"/>
<evidence type="ECO:0000256" key="1">
    <source>
        <dbReference type="SAM" id="MobiDB-lite"/>
    </source>
</evidence>
<dbReference type="OMA" id="QRAIMTT"/>
<organism evidence="4 5">
    <name type="scientific">Pestalotiopsis fici (strain W106-1 / CGMCC3.15140)</name>
    <dbReference type="NCBI Taxonomy" id="1229662"/>
    <lineage>
        <taxon>Eukaryota</taxon>
        <taxon>Fungi</taxon>
        <taxon>Dikarya</taxon>
        <taxon>Ascomycota</taxon>
        <taxon>Pezizomycotina</taxon>
        <taxon>Sordariomycetes</taxon>
        <taxon>Xylariomycetidae</taxon>
        <taxon>Amphisphaeriales</taxon>
        <taxon>Sporocadaceae</taxon>
        <taxon>Pestalotiopsis</taxon>
    </lineage>
</organism>
<feature type="domain" description="VWFA" evidence="2">
    <location>
        <begin position="282"/>
        <end position="452"/>
    </location>
</feature>
<feature type="region of interest" description="Disordered" evidence="1">
    <location>
        <begin position="674"/>
        <end position="714"/>
    </location>
</feature>
<dbReference type="Pfam" id="PF08487">
    <property type="entry name" value="VIT"/>
    <property type="match status" value="1"/>
</dbReference>
<feature type="domain" description="VIT" evidence="3">
    <location>
        <begin position="8"/>
        <end position="138"/>
    </location>
</feature>
<dbReference type="KEGG" id="pfy:PFICI_06679"/>
<dbReference type="PROSITE" id="PS51468">
    <property type="entry name" value="VIT"/>
    <property type="match status" value="1"/>
</dbReference>
<sequence>MARRGVCGFIGVDPVSHWTKNIPLARMDAHTTILASASRTTLTQTFFNRMGDLPELRYSFPLYDGVSVVGFTCTIGDRVITGIVKEKEEARQVYKDAVARGETAGLLDQVAEASDCFTTTIGNIPNDAEIKVKIVYVGELKHDAQIDGIRFTIPTIIAPRYGGYPGGLVDKQSLTNGSISITVDAEAPAGSHITSIQSPSHQLAVTMGRLSTTPDAEPSFQRASATLSLGTAQMMDDFILQVKTTNAGEPVAVLEEHPTIPNQRALMVTLVPKFELPLERPEIVFMCDRSGSMGGKEEDLRTALRIFVKSLRTGMKFNICSFGNNHTFLWERSQPYNQSTVDEAMKHIDTIEANYGGTEMYEAVKDIFGRRYRDTNLEVFLITDGQIWNQQQLLQLINQHVSESDGAIRLFSLGIGSGASHSLIEGVARAGQGFSQSVADREQMGSKVVRMLKGALFPHVKDYSLELKGTSSSSADDDFEMIEKASNVSGTEDLADSPATITDEPIPQTRSLFDPSVGTGTEIQDTEFATEPSRLPDIEIPQLLQAPSNIPPLFPFSRTSVYLLLSSDTPTPGSVILRGSSSHGPLVLEIPITVPKDKGETIHQLAAKKAVGELEEGRGWIYNAKEKGPEGQLLKQKYDSVFQDMVKREAVRLGVQYQVGGKWCSFVATEANGKEATEQRAPSSAPKSLQQSPGQMMQAMQRQQSPGSRPLGQSPATLMMQRATGAFGAGPSQRSSMLQGLEQSRASPKAKMKRARMGPQQTMLAGQVQQTQAQFGAAMPMSPVGSALFGSASAASYSSAAPTTDTRSSDGLQNFDFDSFLHQPAEVEEEAEEDEEVVAKKAMLLLGGSPTSSFSSAGPWGKPASPIPVPWVPSADPIQDLAILQNFEGYWTWDEKLSAIMGTTEQEIKGWIDASLAAKLSSRDATATVCVIAWLRKMKADEKDTWELIVEKALDWIKSEFGETSGQEIIACIPVMEKAFYKAP</sequence>
<dbReference type="PROSITE" id="PS50234">
    <property type="entry name" value="VWFA"/>
    <property type="match status" value="1"/>
</dbReference>
<dbReference type="InterPro" id="IPR013694">
    <property type="entry name" value="VIT"/>
</dbReference>
<dbReference type="eggNOG" id="ENOG502QRPK">
    <property type="taxonomic scope" value="Eukaryota"/>
</dbReference>
<evidence type="ECO:0000259" key="3">
    <source>
        <dbReference type="PROSITE" id="PS51468"/>
    </source>
</evidence>
<proteinExistence type="predicted"/>
<dbReference type="InterPro" id="IPR002035">
    <property type="entry name" value="VWF_A"/>
</dbReference>
<evidence type="ECO:0000313" key="4">
    <source>
        <dbReference type="EMBL" id="ETS81677.1"/>
    </source>
</evidence>
<dbReference type="PANTHER" id="PTHR45737">
    <property type="entry name" value="VON WILLEBRAND FACTOR A DOMAIN-CONTAINING PROTEIN 5A"/>
    <property type="match status" value="1"/>
</dbReference>
<feature type="region of interest" description="Disordered" evidence="1">
    <location>
        <begin position="488"/>
        <end position="511"/>
    </location>
</feature>
<dbReference type="SUPFAM" id="SSF53300">
    <property type="entry name" value="vWA-like"/>
    <property type="match status" value="1"/>
</dbReference>
<reference evidence="5" key="1">
    <citation type="journal article" date="2015" name="BMC Genomics">
        <title>Genomic and transcriptomic analysis of the endophytic fungus Pestalotiopsis fici reveals its lifestyle and high potential for synthesis of natural products.</title>
        <authorList>
            <person name="Wang X."/>
            <person name="Zhang X."/>
            <person name="Liu L."/>
            <person name="Xiang M."/>
            <person name="Wang W."/>
            <person name="Sun X."/>
            <person name="Che Y."/>
            <person name="Guo L."/>
            <person name="Liu G."/>
            <person name="Guo L."/>
            <person name="Wang C."/>
            <person name="Yin W.B."/>
            <person name="Stadler M."/>
            <person name="Zhang X."/>
            <person name="Liu X."/>
        </authorList>
    </citation>
    <scope>NUCLEOTIDE SEQUENCE [LARGE SCALE GENOMIC DNA]</scope>
    <source>
        <strain evidence="5">W106-1 / CGMCC3.15140</strain>
    </source>
</reference>
<accession>W3X8E2</accession>
<dbReference type="EMBL" id="KI912112">
    <property type="protein sequence ID" value="ETS81677.1"/>
    <property type="molecule type" value="Genomic_DNA"/>
</dbReference>
<name>W3X8E2_PESFW</name>
<dbReference type="SMART" id="SM00327">
    <property type="entry name" value="VWA"/>
    <property type="match status" value="1"/>
</dbReference>
<dbReference type="OrthoDB" id="1729737at2759"/>
<dbReference type="InterPro" id="IPR036465">
    <property type="entry name" value="vWFA_dom_sf"/>
</dbReference>
<dbReference type="STRING" id="1229662.W3X8E2"/>
<dbReference type="Proteomes" id="UP000030651">
    <property type="component" value="Unassembled WGS sequence"/>
</dbReference>
<dbReference type="GeneID" id="19271692"/>
<dbReference type="SMART" id="SM00609">
    <property type="entry name" value="VIT"/>
    <property type="match status" value="1"/>
</dbReference>
<feature type="compositionally biased region" description="Polar residues" evidence="1">
    <location>
        <begin position="732"/>
        <end position="746"/>
    </location>
</feature>
<feature type="region of interest" description="Disordered" evidence="1">
    <location>
        <begin position="726"/>
        <end position="753"/>
    </location>
</feature>
<evidence type="ECO:0000259" key="2">
    <source>
        <dbReference type="PROSITE" id="PS50234"/>
    </source>
</evidence>
<dbReference type="PANTHER" id="PTHR45737:SF6">
    <property type="entry name" value="VON WILLEBRAND FACTOR A DOMAIN-CONTAINING PROTEIN 5A"/>
    <property type="match status" value="1"/>
</dbReference>
<keyword evidence="5" id="KW-1185">Reference proteome</keyword>
<gene>
    <name evidence="4" type="ORF">PFICI_06679</name>
</gene>
<feature type="compositionally biased region" description="Polar residues" evidence="1">
    <location>
        <begin position="680"/>
        <end position="707"/>
    </location>
</feature>
<dbReference type="AlphaFoldDB" id="W3X8E2"/>
<evidence type="ECO:0008006" key="6">
    <source>
        <dbReference type="Google" id="ProtNLM"/>
    </source>
</evidence>